<evidence type="ECO:0000313" key="2">
    <source>
        <dbReference type="EMBL" id="OXU26796.1"/>
    </source>
</evidence>
<name>A0A232F7F7_9HYME</name>
<accession>A0A232F7F7</accession>
<dbReference type="Proteomes" id="UP000215335">
    <property type="component" value="Unassembled WGS sequence"/>
</dbReference>
<feature type="region of interest" description="Disordered" evidence="1">
    <location>
        <begin position="1"/>
        <end position="36"/>
    </location>
</feature>
<dbReference type="EMBL" id="NNAY01000722">
    <property type="protein sequence ID" value="OXU26796.1"/>
    <property type="molecule type" value="Genomic_DNA"/>
</dbReference>
<evidence type="ECO:0000313" key="3">
    <source>
        <dbReference type="Proteomes" id="UP000215335"/>
    </source>
</evidence>
<evidence type="ECO:0000256" key="1">
    <source>
        <dbReference type="SAM" id="MobiDB-lite"/>
    </source>
</evidence>
<feature type="compositionally biased region" description="Polar residues" evidence="1">
    <location>
        <begin position="95"/>
        <end position="105"/>
    </location>
</feature>
<dbReference type="AlphaFoldDB" id="A0A232F7F7"/>
<keyword evidence="3" id="KW-1185">Reference proteome</keyword>
<comment type="caution">
    <text evidence="2">The sequence shown here is derived from an EMBL/GenBank/DDBJ whole genome shotgun (WGS) entry which is preliminary data.</text>
</comment>
<reference evidence="2 3" key="1">
    <citation type="journal article" date="2017" name="Curr. Biol.">
        <title>The Evolution of Venom by Co-option of Single-Copy Genes.</title>
        <authorList>
            <person name="Martinson E.O."/>
            <person name="Mrinalini"/>
            <person name="Kelkar Y.D."/>
            <person name="Chang C.H."/>
            <person name="Werren J.H."/>
        </authorList>
    </citation>
    <scope>NUCLEOTIDE SEQUENCE [LARGE SCALE GENOMIC DNA]</scope>
    <source>
        <strain evidence="2 3">Alberta</strain>
        <tissue evidence="2">Whole body</tissue>
    </source>
</reference>
<proteinExistence type="predicted"/>
<sequence>MSVPYEKLSGEESSAPPAYEDVQPSRRDYAHMTPPPPYIVQVIQQPTTPAPLPVQQQVVVVNNGEESDVEDSCCCRLSPRLIDRQRNRGKMSDFVNKNATSSNFEKSSDPDDEPQYHRTISVMERPTPAASAFDTTKTEAQSRPAHVVVVPPN</sequence>
<organism evidence="2 3">
    <name type="scientific">Trichomalopsis sarcophagae</name>
    <dbReference type="NCBI Taxonomy" id="543379"/>
    <lineage>
        <taxon>Eukaryota</taxon>
        <taxon>Metazoa</taxon>
        <taxon>Ecdysozoa</taxon>
        <taxon>Arthropoda</taxon>
        <taxon>Hexapoda</taxon>
        <taxon>Insecta</taxon>
        <taxon>Pterygota</taxon>
        <taxon>Neoptera</taxon>
        <taxon>Endopterygota</taxon>
        <taxon>Hymenoptera</taxon>
        <taxon>Apocrita</taxon>
        <taxon>Proctotrupomorpha</taxon>
        <taxon>Chalcidoidea</taxon>
        <taxon>Pteromalidae</taxon>
        <taxon>Pteromalinae</taxon>
        <taxon>Trichomalopsis</taxon>
    </lineage>
</organism>
<gene>
    <name evidence="2" type="ORF">TSAR_005158</name>
</gene>
<feature type="region of interest" description="Disordered" evidence="1">
    <location>
        <begin position="86"/>
        <end position="153"/>
    </location>
</feature>
<protein>
    <submittedName>
        <fullName evidence="2">Uncharacterized protein</fullName>
    </submittedName>
</protein>